<keyword evidence="2" id="KW-1185">Reference proteome</keyword>
<dbReference type="AlphaFoldDB" id="A0AAD4VBT0"/>
<reference evidence="1 2" key="1">
    <citation type="journal article" date="2022" name="G3 (Bethesda)">
        <title>Whole-genome sequence and methylome profiling of the almond [Prunus dulcis (Mill.) D.A. Webb] cultivar 'Nonpareil'.</title>
        <authorList>
            <person name="D'Amico-Willman K.M."/>
            <person name="Ouma W.Z."/>
            <person name="Meulia T."/>
            <person name="Sideli G.M."/>
            <person name="Gradziel T.M."/>
            <person name="Fresnedo-Ramirez J."/>
        </authorList>
    </citation>
    <scope>NUCLEOTIDE SEQUENCE [LARGE SCALE GENOMIC DNA]</scope>
    <source>
        <strain evidence="1">Clone GOH B32 T37-40</strain>
    </source>
</reference>
<sequence>MVEAYKGEDAAAELTLDVEATEAAEADDVVEPVPNYDAPLTEVPHVGSYLQSEGTESRNASLVVVFQMMGVPMVTEGMSIETTQILPVSYGVKSQYRTSGGAGGIGGGGVGGCGGARGGGDGGGGGGVWWGWGVVKVDVVGV</sequence>
<protein>
    <submittedName>
        <fullName evidence="1">Uncharacterized protein</fullName>
    </submittedName>
</protein>
<comment type="caution">
    <text evidence="1">The sequence shown here is derived from an EMBL/GenBank/DDBJ whole genome shotgun (WGS) entry which is preliminary data.</text>
</comment>
<organism evidence="1 2">
    <name type="scientific">Prunus dulcis</name>
    <name type="common">Almond</name>
    <name type="synonym">Amygdalus dulcis</name>
    <dbReference type="NCBI Taxonomy" id="3755"/>
    <lineage>
        <taxon>Eukaryota</taxon>
        <taxon>Viridiplantae</taxon>
        <taxon>Streptophyta</taxon>
        <taxon>Embryophyta</taxon>
        <taxon>Tracheophyta</taxon>
        <taxon>Spermatophyta</taxon>
        <taxon>Magnoliopsida</taxon>
        <taxon>eudicotyledons</taxon>
        <taxon>Gunneridae</taxon>
        <taxon>Pentapetalae</taxon>
        <taxon>rosids</taxon>
        <taxon>fabids</taxon>
        <taxon>Rosales</taxon>
        <taxon>Rosaceae</taxon>
        <taxon>Amygdaloideae</taxon>
        <taxon>Amygdaleae</taxon>
        <taxon>Prunus</taxon>
    </lineage>
</organism>
<dbReference type="EMBL" id="JAJFAZ020000006">
    <property type="protein sequence ID" value="KAI5321016.1"/>
    <property type="molecule type" value="Genomic_DNA"/>
</dbReference>
<evidence type="ECO:0000313" key="2">
    <source>
        <dbReference type="Proteomes" id="UP001054821"/>
    </source>
</evidence>
<gene>
    <name evidence="1" type="ORF">L3X38_030086</name>
</gene>
<evidence type="ECO:0000313" key="1">
    <source>
        <dbReference type="EMBL" id="KAI5321016.1"/>
    </source>
</evidence>
<accession>A0AAD4VBT0</accession>
<dbReference type="Proteomes" id="UP001054821">
    <property type="component" value="Chromosome 6"/>
</dbReference>
<name>A0AAD4VBT0_PRUDU</name>
<proteinExistence type="predicted"/>